<dbReference type="PANTHER" id="PTHR18934">
    <property type="entry name" value="ATP-DEPENDENT RNA HELICASE"/>
    <property type="match status" value="1"/>
</dbReference>
<evidence type="ECO:0000313" key="10">
    <source>
        <dbReference type="Proteomes" id="UP001152747"/>
    </source>
</evidence>
<evidence type="ECO:0000256" key="4">
    <source>
        <dbReference type="ARBA" id="ARBA00022884"/>
    </source>
</evidence>
<keyword evidence="10" id="KW-1185">Reference proteome</keyword>
<dbReference type="Pfam" id="PF04408">
    <property type="entry name" value="WHD_HA2"/>
    <property type="match status" value="1"/>
</dbReference>
<dbReference type="InterPro" id="IPR048333">
    <property type="entry name" value="HA2_WH"/>
</dbReference>
<organism evidence="9 10">
    <name type="scientific">Caenorhabditis angaria</name>
    <dbReference type="NCBI Taxonomy" id="860376"/>
    <lineage>
        <taxon>Eukaryota</taxon>
        <taxon>Metazoa</taxon>
        <taxon>Ecdysozoa</taxon>
        <taxon>Nematoda</taxon>
        <taxon>Chromadorea</taxon>
        <taxon>Rhabditida</taxon>
        <taxon>Rhabditina</taxon>
        <taxon>Rhabditomorpha</taxon>
        <taxon>Rhabditoidea</taxon>
        <taxon>Rhabditidae</taxon>
        <taxon>Peloderinae</taxon>
        <taxon>Caenorhabditis</taxon>
    </lineage>
</organism>
<dbReference type="FunFam" id="3.40.50.300:FF:000526">
    <property type="entry name" value="DExH-box ATP-dependent RNA helicase DExH3"/>
    <property type="match status" value="1"/>
</dbReference>
<evidence type="ECO:0000256" key="2">
    <source>
        <dbReference type="ARBA" id="ARBA00022801"/>
    </source>
</evidence>
<feature type="domain" description="Helicase ATP-binding" evidence="7">
    <location>
        <begin position="193"/>
        <end position="358"/>
    </location>
</feature>
<dbReference type="InterPro" id="IPR001650">
    <property type="entry name" value="Helicase_C-like"/>
</dbReference>
<dbReference type="AlphaFoldDB" id="A0A9P1I0P8"/>
<dbReference type="CDD" id="cd18791">
    <property type="entry name" value="SF2_C_RHA"/>
    <property type="match status" value="1"/>
</dbReference>
<dbReference type="Gene3D" id="3.30.1370.50">
    <property type="entry name" value="R3H-like domain"/>
    <property type="match status" value="1"/>
</dbReference>
<keyword evidence="2" id="KW-0378">Hydrolase</keyword>
<comment type="similarity">
    <text evidence="5">Belongs to the DExH box helicase family.</text>
</comment>
<dbReference type="PROSITE" id="PS51061">
    <property type="entry name" value="R3H"/>
    <property type="match status" value="1"/>
</dbReference>
<proteinExistence type="inferred from homology"/>
<dbReference type="Pfam" id="PF00270">
    <property type="entry name" value="DEAD"/>
    <property type="match status" value="1"/>
</dbReference>
<evidence type="ECO:0000313" key="9">
    <source>
        <dbReference type="EMBL" id="CAI5437459.1"/>
    </source>
</evidence>
<dbReference type="Pfam" id="PF01424">
    <property type="entry name" value="R3H"/>
    <property type="match status" value="1"/>
</dbReference>
<comment type="caution">
    <text evidence="9">The sequence shown here is derived from an EMBL/GenBank/DDBJ whole genome shotgun (WGS) entry which is preliminary data.</text>
</comment>
<sequence>MGTRERYKRGGSFVPRQERNGFMNARILSHQQQNSSDSHFEMEIKNKLDKFQKSNDELSLSLPPMNREERKRVHEVARKMRLNTKSAGDEPYRYIVISKRGLKTLTRASSLATDPITLSEKSKHAVAAFTSKFTIKEEDVEDFLIEKTNSDLNRNRGNNKIRAMVPPRVRIQNNDIMRRRRELPSYKYQQLVIEAIRHNNVVIVSGGTGCGKTTQIPQFILEEAAERNEKVQIMCTQPRRLAAISIAERVCKERNEKLGDAVGYHIRLEQKTSENTMLTYCTSGVLLRKLSVDPLALGITHIILDEIHERETNTDYLLIALKQALRTRQDLKIILMSATIEGNMNLFESYFQERNVHILRIESKLFDVQKIYLDDILAMIGYEPPESFGFFPIGNNENAGDSFPSMGVWNAANSEPFSMTHANTMPNLKEVWTEPNYSQPPIFSHPSSSQECITNANGEWLGGSYRTIEGDVITESAMKEYMTAMGGTHILPTVYSQPPPPIPTNLSQPPPPPVHFGQPPNFNTNSNSNGLGCFNIPENTFGASMRKEQAIEQQYRHDLKNALPNRLAYFLPEAMQQVRHIDTRAMNLEAKYLACGGNQYIESVDWDLVNETIKYIADSPIFGSILVFLPGYEDILQVREKIDEWKHGLNNYSLVNVICLHSQMNSADQSEVFKTVPRNVRKIILSTNIAEASVTIEDVIFVIDTGKVKEKVYSHDTKISQLKVATIAKSNADQRSGRAGRVTNGYCFRLYSEKAYFDMPQTQLAEMQRSAIYDVCLHAKLFAPKGMRVAEFLGMAPEPPKRDAIEKSMEFLEQLGALYSHSKTAEDMPAGDYDEDEDPELTDFGRIMAQMPLDPQLSRLLIFGLALKCLSPIVNLVALLSYRDPYLIPNQSDREALNKTRDRLAARDFSDHLVFIRLVDEFSKLNFKDSARYCRENYLNANTMRMIVGVRRQLFFELVRAKLIDSESEALTNVEYNMYSSNWPMIQAAISAGCYPYIGVSVGNSNKLRKIQTHADNFSSLHPSSVIRRQTNLKTRGQEEDTQLQFVAYQELCLMDGSLALRHVTVIPAITVLLFTGPIRSKQSIITDYQLVNENGQNDDSVAPTSFLSFETYEIEPWYSIRSTRKVSFILQFHNNKK</sequence>
<accession>A0A9P1I0P8</accession>
<evidence type="ECO:0000256" key="3">
    <source>
        <dbReference type="ARBA" id="ARBA00022840"/>
    </source>
</evidence>
<dbReference type="OrthoDB" id="5600252at2759"/>
<keyword evidence="4" id="KW-0694">RNA-binding</keyword>
<protein>
    <submittedName>
        <fullName evidence="9">Uncharacterized protein</fullName>
    </submittedName>
</protein>
<evidence type="ECO:0000259" key="7">
    <source>
        <dbReference type="PROSITE" id="PS51192"/>
    </source>
</evidence>
<dbReference type="Gene3D" id="3.40.50.300">
    <property type="entry name" value="P-loop containing nucleotide triphosphate hydrolases"/>
    <property type="match status" value="2"/>
</dbReference>
<dbReference type="CDD" id="cd17917">
    <property type="entry name" value="DEXHc_RHA-like"/>
    <property type="match status" value="1"/>
</dbReference>
<dbReference type="GO" id="GO:0003723">
    <property type="term" value="F:RNA binding"/>
    <property type="evidence" value="ECO:0007669"/>
    <property type="project" value="UniProtKB-KW"/>
</dbReference>
<dbReference type="InterPro" id="IPR011545">
    <property type="entry name" value="DEAD/DEAH_box_helicase_dom"/>
</dbReference>
<dbReference type="GO" id="GO:0005524">
    <property type="term" value="F:ATP binding"/>
    <property type="evidence" value="ECO:0007669"/>
    <property type="project" value="UniProtKB-KW"/>
</dbReference>
<dbReference type="Gene3D" id="1.20.120.1080">
    <property type="match status" value="1"/>
</dbReference>
<dbReference type="SMART" id="SM00393">
    <property type="entry name" value="R3H"/>
    <property type="match status" value="1"/>
</dbReference>
<dbReference type="Pfam" id="PF00271">
    <property type="entry name" value="Helicase_C"/>
    <property type="match status" value="1"/>
</dbReference>
<dbReference type="GO" id="GO:0004386">
    <property type="term" value="F:helicase activity"/>
    <property type="evidence" value="ECO:0007669"/>
    <property type="project" value="TreeGrafter"/>
</dbReference>
<evidence type="ECO:0000256" key="5">
    <source>
        <dbReference type="ARBA" id="ARBA00060772"/>
    </source>
</evidence>
<evidence type="ECO:0000256" key="1">
    <source>
        <dbReference type="ARBA" id="ARBA00022741"/>
    </source>
</evidence>
<feature type="domain" description="R3H" evidence="6">
    <location>
        <begin position="38"/>
        <end position="101"/>
    </location>
</feature>
<evidence type="ECO:0000259" key="6">
    <source>
        <dbReference type="PROSITE" id="PS51061"/>
    </source>
</evidence>
<dbReference type="GO" id="GO:0016787">
    <property type="term" value="F:hydrolase activity"/>
    <property type="evidence" value="ECO:0007669"/>
    <property type="project" value="UniProtKB-KW"/>
</dbReference>
<dbReference type="PANTHER" id="PTHR18934:SF213">
    <property type="entry name" value="3'-5' RNA HELICASE YTHDC2"/>
    <property type="match status" value="1"/>
</dbReference>
<dbReference type="SUPFAM" id="SSF52540">
    <property type="entry name" value="P-loop containing nucleoside triphosphate hydrolases"/>
    <property type="match status" value="1"/>
</dbReference>
<dbReference type="InterPro" id="IPR027417">
    <property type="entry name" value="P-loop_NTPase"/>
</dbReference>
<dbReference type="SMART" id="SM00847">
    <property type="entry name" value="HA2"/>
    <property type="match status" value="1"/>
</dbReference>
<dbReference type="SMART" id="SM00490">
    <property type="entry name" value="HELICc"/>
    <property type="match status" value="1"/>
</dbReference>
<dbReference type="SMART" id="SM00487">
    <property type="entry name" value="DEXDc"/>
    <property type="match status" value="1"/>
</dbReference>
<dbReference type="PROSITE" id="PS51194">
    <property type="entry name" value="HELICASE_CTER"/>
    <property type="match status" value="1"/>
</dbReference>
<dbReference type="SUPFAM" id="SSF82708">
    <property type="entry name" value="R3H domain"/>
    <property type="match status" value="1"/>
</dbReference>
<dbReference type="CDD" id="cd02325">
    <property type="entry name" value="R3H"/>
    <property type="match status" value="1"/>
</dbReference>
<evidence type="ECO:0000259" key="8">
    <source>
        <dbReference type="PROSITE" id="PS51194"/>
    </source>
</evidence>
<gene>
    <name evidence="9" type="ORF">CAMP_LOCUS96</name>
</gene>
<name>A0A9P1I0P8_9PELO</name>
<dbReference type="InterPro" id="IPR014001">
    <property type="entry name" value="Helicase_ATP-bd"/>
</dbReference>
<dbReference type="InterPro" id="IPR007502">
    <property type="entry name" value="Helicase-assoc_dom"/>
</dbReference>
<dbReference type="EMBL" id="CANHGI010000001">
    <property type="protein sequence ID" value="CAI5437459.1"/>
    <property type="molecule type" value="Genomic_DNA"/>
</dbReference>
<keyword evidence="1" id="KW-0547">Nucleotide-binding</keyword>
<dbReference type="InterPro" id="IPR011709">
    <property type="entry name" value="DEAD-box_helicase_OB_fold"/>
</dbReference>
<reference evidence="9" key="1">
    <citation type="submission" date="2022-11" db="EMBL/GenBank/DDBJ databases">
        <authorList>
            <person name="Kikuchi T."/>
        </authorList>
    </citation>
    <scope>NUCLEOTIDE SEQUENCE</scope>
    <source>
        <strain evidence="9">PS1010</strain>
    </source>
</reference>
<dbReference type="Pfam" id="PF21010">
    <property type="entry name" value="HA2_C"/>
    <property type="match status" value="1"/>
</dbReference>
<dbReference type="Proteomes" id="UP001152747">
    <property type="component" value="Unassembled WGS sequence"/>
</dbReference>
<feature type="domain" description="Helicase C-terminal" evidence="8">
    <location>
        <begin position="608"/>
        <end position="783"/>
    </location>
</feature>
<dbReference type="InterPro" id="IPR001374">
    <property type="entry name" value="R3H_dom"/>
</dbReference>
<dbReference type="Pfam" id="PF07717">
    <property type="entry name" value="OB_NTP_bind"/>
    <property type="match status" value="1"/>
</dbReference>
<dbReference type="PROSITE" id="PS51192">
    <property type="entry name" value="HELICASE_ATP_BIND_1"/>
    <property type="match status" value="1"/>
</dbReference>
<dbReference type="InterPro" id="IPR036867">
    <property type="entry name" value="R3H_dom_sf"/>
</dbReference>
<keyword evidence="3" id="KW-0067">ATP-binding</keyword>